<feature type="transmembrane region" description="Helical" evidence="6">
    <location>
        <begin position="158"/>
        <end position="178"/>
    </location>
</feature>
<dbReference type="PRINTS" id="PR00344">
    <property type="entry name" value="BCTRLSENSOR"/>
</dbReference>
<proteinExistence type="predicted"/>
<dbReference type="SUPFAM" id="SSF55785">
    <property type="entry name" value="PYP-like sensor domain (PAS domain)"/>
    <property type="match status" value="3"/>
</dbReference>
<dbReference type="InterPro" id="IPR013656">
    <property type="entry name" value="PAS_4"/>
</dbReference>
<dbReference type="PROSITE" id="PS50110">
    <property type="entry name" value="RESPONSE_REGULATORY"/>
    <property type="match status" value="1"/>
</dbReference>
<dbReference type="Pfam" id="PF08448">
    <property type="entry name" value="PAS_4"/>
    <property type="match status" value="1"/>
</dbReference>
<keyword evidence="6" id="KW-1133">Transmembrane helix</keyword>
<dbReference type="Gene3D" id="3.40.50.2300">
    <property type="match status" value="1"/>
</dbReference>
<dbReference type="InterPro" id="IPR005467">
    <property type="entry name" value="His_kinase_dom"/>
</dbReference>
<evidence type="ECO:0000256" key="6">
    <source>
        <dbReference type="SAM" id="Phobius"/>
    </source>
</evidence>
<dbReference type="SMART" id="SM00387">
    <property type="entry name" value="HATPase_c"/>
    <property type="match status" value="1"/>
</dbReference>
<feature type="domain" description="PAC" evidence="10">
    <location>
        <begin position="559"/>
        <end position="611"/>
    </location>
</feature>
<keyword evidence="12" id="KW-1185">Reference proteome</keyword>
<evidence type="ECO:0000259" key="8">
    <source>
        <dbReference type="PROSITE" id="PS50110"/>
    </source>
</evidence>
<dbReference type="InterPro" id="IPR000700">
    <property type="entry name" value="PAS-assoc_C"/>
</dbReference>
<name>A0ABV5Z9U6_9GAMM</name>
<dbReference type="Gene3D" id="1.10.287.130">
    <property type="match status" value="1"/>
</dbReference>
<dbReference type="CDD" id="cd16922">
    <property type="entry name" value="HATPase_EvgS-ArcB-TorS-like"/>
    <property type="match status" value="1"/>
</dbReference>
<dbReference type="PROSITE" id="PS50112">
    <property type="entry name" value="PAS"/>
    <property type="match status" value="2"/>
</dbReference>
<dbReference type="InterPro" id="IPR011006">
    <property type="entry name" value="CheY-like_superfamily"/>
</dbReference>
<dbReference type="EMBL" id="JBHLZN010000001">
    <property type="protein sequence ID" value="MFB9884986.1"/>
    <property type="molecule type" value="Genomic_DNA"/>
</dbReference>
<keyword evidence="6" id="KW-0472">Membrane</keyword>
<dbReference type="Pfam" id="PF02518">
    <property type="entry name" value="HATPase_c"/>
    <property type="match status" value="1"/>
</dbReference>
<organism evidence="11 12">
    <name type="scientific">Balneatrix alpica</name>
    <dbReference type="NCBI Taxonomy" id="75684"/>
    <lineage>
        <taxon>Bacteria</taxon>
        <taxon>Pseudomonadati</taxon>
        <taxon>Pseudomonadota</taxon>
        <taxon>Gammaproteobacteria</taxon>
        <taxon>Oceanospirillales</taxon>
        <taxon>Balneatrichaceae</taxon>
        <taxon>Balneatrix</taxon>
    </lineage>
</organism>
<dbReference type="Pfam" id="PF00512">
    <property type="entry name" value="HisKA"/>
    <property type="match status" value="1"/>
</dbReference>
<dbReference type="InterPro" id="IPR000014">
    <property type="entry name" value="PAS"/>
</dbReference>
<evidence type="ECO:0000256" key="2">
    <source>
        <dbReference type="ARBA" id="ARBA00012438"/>
    </source>
</evidence>
<dbReference type="SUPFAM" id="SSF52172">
    <property type="entry name" value="CheY-like"/>
    <property type="match status" value="1"/>
</dbReference>
<dbReference type="CDD" id="cd00130">
    <property type="entry name" value="PAS"/>
    <property type="match status" value="3"/>
</dbReference>
<evidence type="ECO:0000256" key="5">
    <source>
        <dbReference type="PROSITE-ProRule" id="PRU00169"/>
    </source>
</evidence>
<evidence type="ECO:0000259" key="9">
    <source>
        <dbReference type="PROSITE" id="PS50112"/>
    </source>
</evidence>
<accession>A0ABV5Z9U6</accession>
<feature type="domain" description="Response regulatory" evidence="8">
    <location>
        <begin position="872"/>
        <end position="991"/>
    </location>
</feature>
<evidence type="ECO:0000259" key="7">
    <source>
        <dbReference type="PROSITE" id="PS50109"/>
    </source>
</evidence>
<dbReference type="Gene3D" id="3.30.565.10">
    <property type="entry name" value="Histidine kinase-like ATPase, C-terminal domain"/>
    <property type="match status" value="1"/>
</dbReference>
<dbReference type="CDD" id="cd00082">
    <property type="entry name" value="HisKA"/>
    <property type="match status" value="1"/>
</dbReference>
<dbReference type="InterPro" id="IPR036890">
    <property type="entry name" value="HATPase_C_sf"/>
</dbReference>
<dbReference type="PROSITE" id="PS50109">
    <property type="entry name" value="HIS_KIN"/>
    <property type="match status" value="1"/>
</dbReference>
<feature type="modified residue" description="4-aspartylphosphate" evidence="5">
    <location>
        <position position="921"/>
    </location>
</feature>
<feature type="domain" description="PAS" evidence="9">
    <location>
        <begin position="484"/>
        <end position="524"/>
    </location>
</feature>
<dbReference type="Proteomes" id="UP001589628">
    <property type="component" value="Unassembled WGS sequence"/>
</dbReference>
<gene>
    <name evidence="11" type="ORF">ACFFLH_00995</name>
</gene>
<dbReference type="RefSeq" id="WP_027313385.1">
    <property type="nucleotide sequence ID" value="NZ_JBHLZN010000001.1"/>
</dbReference>
<comment type="caution">
    <text evidence="11">The sequence shown here is derived from an EMBL/GenBank/DDBJ whole genome shotgun (WGS) entry which is preliminary data.</text>
</comment>
<dbReference type="InterPro" id="IPR004358">
    <property type="entry name" value="Sig_transdc_His_kin-like_C"/>
</dbReference>
<dbReference type="SMART" id="SM00086">
    <property type="entry name" value="PAC"/>
    <property type="match status" value="3"/>
</dbReference>
<dbReference type="NCBIfam" id="TIGR00229">
    <property type="entry name" value="sensory_box"/>
    <property type="match status" value="3"/>
</dbReference>
<dbReference type="InterPro" id="IPR036097">
    <property type="entry name" value="HisK_dim/P_sf"/>
</dbReference>
<dbReference type="Pfam" id="PF13426">
    <property type="entry name" value="PAS_9"/>
    <property type="match status" value="2"/>
</dbReference>
<dbReference type="InterPro" id="IPR003594">
    <property type="entry name" value="HATPase_dom"/>
</dbReference>
<evidence type="ECO:0000256" key="4">
    <source>
        <dbReference type="ARBA" id="ARBA00023012"/>
    </source>
</evidence>
<reference evidence="11 12" key="1">
    <citation type="submission" date="2024-09" db="EMBL/GenBank/DDBJ databases">
        <authorList>
            <person name="Sun Q."/>
            <person name="Mori K."/>
        </authorList>
    </citation>
    <scope>NUCLEOTIDE SEQUENCE [LARGE SCALE GENOMIC DNA]</scope>
    <source>
        <strain evidence="11 12">ATCC 51285</strain>
    </source>
</reference>
<comment type="catalytic activity">
    <reaction evidence="1">
        <text>ATP + protein L-histidine = ADP + protein N-phospho-L-histidine.</text>
        <dbReference type="EC" id="2.7.13.3"/>
    </reaction>
</comment>
<keyword evidence="3 5" id="KW-0597">Phosphoprotein</keyword>
<dbReference type="Pfam" id="PF00072">
    <property type="entry name" value="Response_reg"/>
    <property type="match status" value="1"/>
</dbReference>
<keyword evidence="4" id="KW-0902">Two-component regulatory system</keyword>
<dbReference type="InterPro" id="IPR001610">
    <property type="entry name" value="PAC"/>
</dbReference>
<dbReference type="SMART" id="SM00388">
    <property type="entry name" value="HisKA"/>
    <property type="match status" value="1"/>
</dbReference>
<dbReference type="SMART" id="SM00091">
    <property type="entry name" value="PAS"/>
    <property type="match status" value="3"/>
</dbReference>
<evidence type="ECO:0000256" key="1">
    <source>
        <dbReference type="ARBA" id="ARBA00000085"/>
    </source>
</evidence>
<keyword evidence="6" id="KW-0812">Transmembrane</keyword>
<dbReference type="SUPFAM" id="SSF55874">
    <property type="entry name" value="ATPase domain of HSP90 chaperone/DNA topoisomerase II/histidine kinase"/>
    <property type="match status" value="1"/>
</dbReference>
<dbReference type="PANTHER" id="PTHR45339:SF1">
    <property type="entry name" value="HYBRID SIGNAL TRANSDUCTION HISTIDINE KINASE J"/>
    <property type="match status" value="1"/>
</dbReference>
<feature type="domain" description="PAC" evidence="10">
    <location>
        <begin position="429"/>
        <end position="483"/>
    </location>
</feature>
<sequence>MPKWRLTLVEKWLVGSWLLTLLLLSAQLGWHMTAMVQSRQLVVERQLHMLEQTLPGLVRPYLAPLQLEPLRLSLEPYLSSHGGLIHSLSIINPFGRELLSIGAQKETPYLSADQHLRTSADGRVMWAILTMPALPPGQGQILLNLGIELQPFLFQESMMLSAVVLIIVLGVVCIPWLLHSWRALQRRLHRKTLGLYRYWKRGEIHSWRPDATYTFSGFELERFLRNYHRYYVRVREFFDASREGLIIIDAQGSFRRCNDIALELIGVEDRQLLKGQGVVQWFINFDKPFYDVGLFQRQMLQDIQQHRSFSYACLSLHVGAGRRRLVELHYTPFSHPSEFEAGMFSCRDITEEHDIRQRLLLTAKVFENTQEGIMITDAQNKILAVNRAFTTITGYSAEEIEGQYPGKLSSGVHGPLFYQRMWDELHSSGRWQGQIWNKRKDGRVFPEWLSICEVRNDQNDVQHYVAVFNDISLLVRQESEITNHNRLLRNIMDNLNDGVLVLDLSRTILQANMHVYRLLGIEPDAEHLRDWPLGRFQPMGITSQETREPLNIALEEKVLWDQEYLFERDDQTYYLTINAKPLYDNEGVHMGALIVLKDISQTKLAQNKLLQAVEEAEQATQAKSEFLASMSHEIRTPMNGIIGVADILTESPELSEDDRQLVQIIQSSGELLLAIVNDVLDFSKLEAGKLRLVHEPFGLGELVQASVQVVSKQVQDKGLQLVLDYEETAQDWVIGDLQRCRQILVNLLGNAVKFTDRGHIYLYVERVRKLGQVAWYRFTVEDTGQGIEANFLPQLFERFSQADSSSTRRYGGTGLGLAICRKLVERMGGYIDVESALGRGSTFWFELPLPLQLEHSEQPLMPQVDAFSRAYRILVAEDNGVNQTVIAHMLERMGLEVQIAANGEEVIDMWLQGQFDLILMDWRMPVMDGLEATRRIRQLERERHKPSIRIIALTANTSHEDKVMCLEQGMDDFLAKPVKFEQLKQMLYQHLEAEHV</sequence>
<dbReference type="CDD" id="cd17546">
    <property type="entry name" value="REC_hyHK_CKI1_RcsC-like"/>
    <property type="match status" value="1"/>
</dbReference>
<dbReference type="InterPro" id="IPR001789">
    <property type="entry name" value="Sig_transdc_resp-reg_receiver"/>
</dbReference>
<feature type="domain" description="PAS" evidence="9">
    <location>
        <begin position="364"/>
        <end position="403"/>
    </location>
</feature>
<evidence type="ECO:0000313" key="11">
    <source>
        <dbReference type="EMBL" id="MFB9884986.1"/>
    </source>
</evidence>
<feature type="domain" description="Histidine kinase" evidence="7">
    <location>
        <begin position="629"/>
        <end position="851"/>
    </location>
</feature>
<dbReference type="InterPro" id="IPR003661">
    <property type="entry name" value="HisK_dim/P_dom"/>
</dbReference>
<dbReference type="SMART" id="SM00448">
    <property type="entry name" value="REC"/>
    <property type="match status" value="1"/>
</dbReference>
<dbReference type="InterPro" id="IPR035965">
    <property type="entry name" value="PAS-like_dom_sf"/>
</dbReference>
<evidence type="ECO:0000256" key="3">
    <source>
        <dbReference type="ARBA" id="ARBA00022553"/>
    </source>
</evidence>
<dbReference type="SUPFAM" id="SSF47384">
    <property type="entry name" value="Homodimeric domain of signal transducing histidine kinase"/>
    <property type="match status" value="1"/>
</dbReference>
<protein>
    <recommendedName>
        <fullName evidence="2">histidine kinase</fullName>
        <ecNumber evidence="2">2.7.13.3</ecNumber>
    </recommendedName>
</protein>
<evidence type="ECO:0000313" key="12">
    <source>
        <dbReference type="Proteomes" id="UP001589628"/>
    </source>
</evidence>
<dbReference type="PANTHER" id="PTHR45339">
    <property type="entry name" value="HYBRID SIGNAL TRANSDUCTION HISTIDINE KINASE J"/>
    <property type="match status" value="1"/>
</dbReference>
<dbReference type="Gene3D" id="3.30.450.20">
    <property type="entry name" value="PAS domain"/>
    <property type="match status" value="3"/>
</dbReference>
<evidence type="ECO:0000259" key="10">
    <source>
        <dbReference type="PROSITE" id="PS50113"/>
    </source>
</evidence>
<dbReference type="EC" id="2.7.13.3" evidence="2"/>
<dbReference type="PROSITE" id="PS50113">
    <property type="entry name" value="PAC"/>
    <property type="match status" value="2"/>
</dbReference>